<sequence>MIERDLKVTTRGALNLVAELGLREITGRGRYRAWGIL</sequence>
<dbReference type="AlphaFoldDB" id="A0A6G4WMR6"/>
<reference evidence="2 3" key="1">
    <citation type="submission" date="2020-02" db="EMBL/GenBank/DDBJ databases">
        <title>Genome sequence of strain CCNWXJ40-4.</title>
        <authorList>
            <person name="Gao J."/>
            <person name="Sun J."/>
        </authorList>
    </citation>
    <scope>NUCLEOTIDE SEQUENCE [LARGE SCALE GENOMIC DNA]</scope>
    <source>
        <strain evidence="2 3">CCNWXJ 40-4</strain>
    </source>
</reference>
<dbReference type="Pfam" id="PF11972">
    <property type="entry name" value="HTH_13"/>
    <property type="match status" value="1"/>
</dbReference>
<dbReference type="InterPro" id="IPR021068">
    <property type="entry name" value="HTH_DNA-bd"/>
</dbReference>
<accession>A0A6G4WMR6</accession>
<evidence type="ECO:0000259" key="1">
    <source>
        <dbReference type="Pfam" id="PF11972"/>
    </source>
</evidence>
<evidence type="ECO:0000313" key="2">
    <source>
        <dbReference type="EMBL" id="NGO56112.1"/>
    </source>
</evidence>
<feature type="non-terminal residue" evidence="2">
    <location>
        <position position="1"/>
    </location>
</feature>
<evidence type="ECO:0000313" key="3">
    <source>
        <dbReference type="Proteomes" id="UP001642900"/>
    </source>
</evidence>
<comment type="caution">
    <text evidence="2">The sequence shown here is derived from an EMBL/GenBank/DDBJ whole genome shotgun (WGS) entry which is preliminary data.</text>
</comment>
<gene>
    <name evidence="2" type="ORF">G6N73_34985</name>
</gene>
<dbReference type="Proteomes" id="UP001642900">
    <property type="component" value="Unassembled WGS sequence"/>
</dbReference>
<dbReference type="RefSeq" id="WP_165034438.1">
    <property type="nucleotide sequence ID" value="NZ_JAAKZF010000194.1"/>
</dbReference>
<protein>
    <recommendedName>
        <fullName evidence="1">HTH DNA binding domain-containing protein</fullName>
    </recommendedName>
</protein>
<name>A0A6G4WMR6_9HYPH</name>
<proteinExistence type="predicted"/>
<feature type="domain" description="HTH DNA binding" evidence="1">
    <location>
        <begin position="1"/>
        <end position="37"/>
    </location>
</feature>
<keyword evidence="3" id="KW-1185">Reference proteome</keyword>
<organism evidence="2 3">
    <name type="scientific">Allomesorhizobium camelthorni</name>
    <dbReference type="NCBI Taxonomy" id="475069"/>
    <lineage>
        <taxon>Bacteria</taxon>
        <taxon>Pseudomonadati</taxon>
        <taxon>Pseudomonadota</taxon>
        <taxon>Alphaproteobacteria</taxon>
        <taxon>Hyphomicrobiales</taxon>
        <taxon>Phyllobacteriaceae</taxon>
        <taxon>Allomesorhizobium</taxon>
    </lineage>
</organism>
<dbReference type="EMBL" id="JAAKZF010000194">
    <property type="protein sequence ID" value="NGO56112.1"/>
    <property type="molecule type" value="Genomic_DNA"/>
</dbReference>